<evidence type="ECO:0000256" key="1">
    <source>
        <dbReference type="ARBA" id="ARBA00022837"/>
    </source>
</evidence>
<feature type="compositionally biased region" description="Polar residues" evidence="2">
    <location>
        <begin position="2776"/>
        <end position="2788"/>
    </location>
</feature>
<protein>
    <submittedName>
        <fullName evidence="4">Ig-like domain-containing protein</fullName>
    </submittedName>
</protein>
<evidence type="ECO:0000259" key="3">
    <source>
        <dbReference type="Pfam" id="PF19077"/>
    </source>
</evidence>
<evidence type="ECO:0000313" key="5">
    <source>
        <dbReference type="Proteomes" id="UP000501408"/>
    </source>
</evidence>
<dbReference type="InterPro" id="IPR049826">
    <property type="entry name" value="Ig-like_ice"/>
</dbReference>
<dbReference type="Pfam" id="PF00353">
    <property type="entry name" value="HemolysinCabind"/>
    <property type="match status" value="2"/>
</dbReference>
<evidence type="ECO:0000313" key="4">
    <source>
        <dbReference type="EMBL" id="QIR06870.1"/>
    </source>
</evidence>
<feature type="domain" description="Bacterial Ig-like" evidence="3">
    <location>
        <begin position="1464"/>
        <end position="1554"/>
    </location>
</feature>
<proteinExistence type="predicted"/>
<feature type="domain" description="Bacterial Ig-like" evidence="3">
    <location>
        <begin position="1791"/>
        <end position="1881"/>
    </location>
</feature>
<feature type="domain" description="Bacterial Ig-like" evidence="3">
    <location>
        <begin position="1573"/>
        <end position="1663"/>
    </location>
</feature>
<feature type="domain" description="Bacterial Ig-like" evidence="3">
    <location>
        <begin position="1137"/>
        <end position="1227"/>
    </location>
</feature>
<dbReference type="InterPro" id="IPR011049">
    <property type="entry name" value="Serralysin-like_metalloprot_C"/>
</dbReference>
<feature type="region of interest" description="Disordered" evidence="2">
    <location>
        <begin position="2767"/>
        <end position="2788"/>
    </location>
</feature>
<dbReference type="InterPro" id="IPR018247">
    <property type="entry name" value="EF_Hand_1_Ca_BS"/>
</dbReference>
<feature type="domain" description="Bacterial Ig-like" evidence="3">
    <location>
        <begin position="1246"/>
        <end position="1336"/>
    </location>
</feature>
<accession>A0ABX6K9C8</accession>
<dbReference type="Pfam" id="PF19077">
    <property type="entry name" value="Big_13"/>
    <property type="match status" value="14"/>
</dbReference>
<dbReference type="Gene3D" id="2.60.40.10">
    <property type="entry name" value="Immunoglobulins"/>
    <property type="match status" value="20"/>
</dbReference>
<dbReference type="PROSITE" id="PS00018">
    <property type="entry name" value="EF_HAND_1"/>
    <property type="match status" value="2"/>
</dbReference>
<feature type="domain" description="Bacterial Ig-like" evidence="3">
    <location>
        <begin position="1355"/>
        <end position="1445"/>
    </location>
</feature>
<organism evidence="4 5">
    <name type="scientific">Salinivibrio costicola</name>
    <name type="common">Vibrio costicola</name>
    <dbReference type="NCBI Taxonomy" id="51367"/>
    <lineage>
        <taxon>Bacteria</taxon>
        <taxon>Pseudomonadati</taxon>
        <taxon>Pseudomonadota</taxon>
        <taxon>Gammaproteobacteria</taxon>
        <taxon>Vibrionales</taxon>
        <taxon>Vibrionaceae</taxon>
        <taxon>Salinivibrio</taxon>
    </lineage>
</organism>
<dbReference type="NCBIfam" id="NF012196">
    <property type="entry name" value="Ig_like_ice"/>
    <property type="match status" value="4"/>
</dbReference>
<gene>
    <name evidence="4" type="ORF">HBA18_11110</name>
</gene>
<dbReference type="InterPro" id="IPR044016">
    <property type="entry name" value="Big_13"/>
</dbReference>
<keyword evidence="5" id="KW-1185">Reference proteome</keyword>
<keyword evidence="1" id="KW-0106">Calcium</keyword>
<feature type="domain" description="Bacterial Ig-like" evidence="3">
    <location>
        <begin position="1900"/>
        <end position="1990"/>
    </location>
</feature>
<dbReference type="Proteomes" id="UP000501408">
    <property type="component" value="Chromosome 1"/>
</dbReference>
<feature type="domain" description="Bacterial Ig-like" evidence="3">
    <location>
        <begin position="1028"/>
        <end position="1118"/>
    </location>
</feature>
<dbReference type="InterPro" id="IPR013783">
    <property type="entry name" value="Ig-like_fold"/>
</dbReference>
<name>A0ABX6K9C8_SALCS</name>
<feature type="domain" description="Bacterial Ig-like" evidence="3">
    <location>
        <begin position="2093"/>
        <end position="2192"/>
    </location>
</feature>
<sequence>MKSISLSRNVTIDTIQGSGRVLVNGELTTLSEGATLPSGTQLGLPDSSDTVITLSDGTQLMIEPQSESSDSLFDALPQDVQDEIADIQQQILDGEGEITIQEDQATAAGQDATGSGSWSYVNIARDGSETIASSGFDSDSIANNAGAIGTNQEDGFGRFVDATAPNAPGVTILNDANNDGVISSQEIGDGIRVSIDLTGTNANPGDVLTVNGQTFTLTDDNITDGSVVVTLPDTPADGETLTVDATITDTSGNTSAPGSDSATIDTSADAGTVSVDNITSDDVINAQEAGETIAVTGTAIGGDISEGDVVTMTINGTEYSTIVDGSGNWTVDVAGADLAADTEFDVTVSSSDAAGNTVESIGSSEHDADTAIATPSITLEAADANNDGIYNDEELGEDGTVTATISVAGSEVGDTLTYTVDGTATTITLNQDQINDGITLNVAPSAVVTATLSDEAGNQSDTVTETALDADTEAPTIRITTPIAGDDIINAAESDEPLTISGTTTNVENGQTVTVTIDGEEYTTTVTDNAWSVEVPAAAVAEFEEGTESITADVSDKAGNPAPQASHYIVVDTEIGTDGDDATNAVSIDSITEDTADATDFITSDNQLVISGSVDLAEGDSLTVTFNGTDYTTENGLSIDGGQWTLDMTGTTLADGSYDVTATVTDTAGNSDKAEQTIVVDTEIGTDGDDATNAVSIDSITEDTADATDFITSDNQLVISGSVDLAEGDSLTVTFNGTDYTTENGLSIDGGQWTLDMTGTTLADGSYDVTATVTDTAGNSDKAEQTIVVDTEIGTDGDDATNAVSIDSITEDTADATDFITSDNQLVISGSVDLAEGDSLTVTFNGTDYTTENGLSIDGGQWTLDMTGTTLADGSYDVTATVTDTAGNSDKAEQTIVVDTEIGTDGDDATNAVSIDSITEDTADATDFITSDNQLVISGSVDLAEGDSLTVTFNGTDYTTENGLSIDGGQWTLDMTGTTLADGSYDVTATVTDTAGNSDKAEQTIVVDTEIGTDGDDATNAVSIDSITEDTADATDFITSDNQLVISGSVDLAEGDSLTVTFNGTDYTTENGLSIDGGQWTLDMTGTTLADGSYDVTATVTDTAGNSDKAEQTIVVDTEIGTDGDDATNAVSIDSITEDTADATDFITSDNQLVISGSVDLAEGDSLTVTFNGTDYTTENGLSIDGGQWTLDMTGTTLADGSYDVTATVTDTAGNSDKAEQTIVVDTEIGTDGDDATNAVSIDSITEDTADATDFITSDNQLVISGSVDLAEGDSLTVTFNGTDYTTENGLSIDGGQWTLDMTGTTLADGSYDVTATVTDTAGNSDKAEQTIVVDTEIGTDGDDATNAVSIDSITEDTADATDFITSDNQLVISGSVDLAEGDSLTVTFNGTDYTTENGLSIDGGQWTLDMTGTTLADGSYDVTATVTDTAGNSDKAEQTIVVDTEIGTDGDDATNAVSIDSITEDTADATDFITSDNQLVISGSVDLAEGDSLTVTFNGTDYTTENGLSIDGGQWTLDMTGTTLADGSYDVTATVTDTAGNSDKAEQTIVVDTEIGTDGDDATNAVSIDSITEDTADATDFITSDNQLVISGSVDLAEGDSLTVTFNGTDYTTENGLSIDGGQWTLDMTGTTLADGSYDVTATVTDTAGNSDKAEQTIVVDTEIGTDGDDATNAVSIDSITEDTADATDFITSDNQLVISGSVDLAEGDSLTVTFNGTDYTTENGLSIDGGQWTLDMTGTTLADGSYDVTATVTDTAGNSDKAEQTIVVDTEIGTDGDDATNAVSIDSITEDTADATDFITSDNQLVISGSVDLAEGDSLTVTFNGTDYTTENGLSIDGGQWTLDMTGTTLADGSYDVTATVTDTAGNSDKAEQTIVVDTEIGTDGDDATNAVSIDSITEDTADATDFITSDNQLVISGSVDLAEGDSLTVTFNGTDYTTENGLSIDGGQWTLDMTGTTLADGSYDVTATVTDTAGNSDKAEQTIVVDTEVPTIRITTPIAGDDIINAAESDDPLTISGTTTNVENGQTVTVTIDGEEYTTTVTDNAWSVEVPAAAVAEFEEGTESITADVSDKAGNPAPQASHDITVDTEISKPSINLIATSDSGDSAEDNLTNDTTPTFALDNIDSDVVTVEVFQDGSSLGIAGKDSNGNWMFTPDYPITAGTYNFTVQVTDGAGNSDISNGLQVTIDTSASASITIDTIADDDVVNEQEASGDVTVTGTVDGDAKPGDTVTLTLQAVGKPETTYTGIVKDDGTYSIKVPGSALASDADSAIVASVTGTDEAGNVFTATTSPSGENKDGDYEVDIDVPNPPVITNITDDSAGSDYSDVTMHGTGEPGAVISIYFEGESGTPLAQATVAADGSWAVELEGIDNIGTNDNVRLEAVQSDAAGNQSEPSDAVHYWHGSWANANTETGDDYVLTGEGNDTVNIITDDANDQLVIDGGAGTDKAVFNTRVDHLSFSKDSNGYLIVENSDTGDRIELRDFETINIDGDEKHIDELFTPTVTISEDANDDGVITANELNGDVDVIVGLPLGASVGDTIRVSDGTTTNEIVLVEADIDNGSIATSFDAPAEGETLTVTAELEDQVGNTSEPGSDSAVLDTQYGGEDGEDPSDIRLPNIVITDSTENDGDDVITNSETAEITVDFGEEVTAGTSTIVLRDSSGNDSDVELQLVWDHNGPRINVINGELDANALTLSGQNGLFTISGIDVSNLQDGNIDAFASFIDQDGNVATNVNGSQWFDDSVVKSFAPVITIGSGVNVSEEGLDGGNADSAPTGTDTTNSPSVSGEFAVTGGVGNVTVALAGGSGLTSNGEAVAWTWDASTNRLIGYTSTTNPVVSIALNEPTPGNEVWTYDVELHGSLDHSDSQTEDTLALPINVVVSDDNHTGLSKPLSVTVEDDSPETTAAEAIPVELQDIPDVLTGKVSFEGQGSGDSVTFGDVTVTALGFANDYNTQLEYDKVNLSSDGIGVDSGSSTTPWPWPSNPDEHGHPLSNEIEYRITETGQGVSEQLIFSLNGKVAYGAQIEFSKMYGGELESGIVRFYRDGQLIAEKAFTSDEASGDYAKNFDIQEGGFDQITIEATDNGNRNGPDNSDLTVKSITFTGASDQQAIAVADGTLQYHAGADGLGSLKITGVEDGLRTAEGLAITTRFDGNNRLIATDENGALVFEVQLTPATGKWEFYQYQVVQTPEGDADIDFSYQVVDGDGDSATGEFSVQPANVPEPQNYSIETGDGVDQIDMLQSVDSGWLALNVGLSGSEKVVINDESFTIDGPETHRMSEFVSDWRVTDNHVIDAGGGDDNVRGGEGDDVLIGGRGSDMLTGSDGADTFSWSMADVNSQNGHEYTDTISDFSAEDTLNLNDLFKGDSVNGEFSRFSVTVSDDSDNDGTVDVTLKFDYHNREDADQTIELSNVKMEGGTVVINTLIDGERGALTIDKHSDGSISVTSNHDALDDIRIDTDW</sequence>
<feature type="domain" description="Bacterial Ig-like" evidence="3">
    <location>
        <begin position="810"/>
        <end position="900"/>
    </location>
</feature>
<feature type="domain" description="Bacterial Ig-like" evidence="3">
    <location>
        <begin position="592"/>
        <end position="682"/>
    </location>
</feature>
<dbReference type="InterPro" id="IPR001343">
    <property type="entry name" value="Hemolysn_Ca-bd"/>
</dbReference>
<feature type="domain" description="Bacterial Ig-like" evidence="3">
    <location>
        <begin position="701"/>
        <end position="791"/>
    </location>
</feature>
<dbReference type="NCBIfam" id="NF033510">
    <property type="entry name" value="Ca_tandemer"/>
    <property type="match status" value="18"/>
</dbReference>
<feature type="region of interest" description="Disordered" evidence="2">
    <location>
        <begin position="2065"/>
        <end position="2085"/>
    </location>
</feature>
<reference evidence="4 5" key="1">
    <citation type="submission" date="2020-03" db="EMBL/GenBank/DDBJ databases">
        <title>Genome mining reveals the biosynthetic pathways of PHA and ectoines of the halophilic strain Salinivibrio costicola M318 isolated from fermented shrimp paste.</title>
        <authorList>
            <person name="Doan T.V."/>
            <person name="Tran L.T."/>
            <person name="Trieu T.A."/>
            <person name="Nguyen Q.V."/>
            <person name="Quach T.N."/>
            <person name="Phi T.Q."/>
            <person name="Kumar S."/>
        </authorList>
    </citation>
    <scope>NUCLEOTIDE SEQUENCE [LARGE SCALE GENOMIC DNA]</scope>
    <source>
        <strain evidence="4 5">M318</strain>
    </source>
</reference>
<feature type="domain" description="Bacterial Ig-like" evidence="3">
    <location>
        <begin position="1682"/>
        <end position="1772"/>
    </location>
</feature>
<dbReference type="EMBL" id="CP050266">
    <property type="protein sequence ID" value="QIR06870.1"/>
    <property type="molecule type" value="Genomic_DNA"/>
</dbReference>
<dbReference type="RefSeq" id="WP_167314804.1">
    <property type="nucleotide sequence ID" value="NZ_CP050266.1"/>
</dbReference>
<feature type="domain" description="Bacterial Ig-like" evidence="3">
    <location>
        <begin position="919"/>
        <end position="1009"/>
    </location>
</feature>
<dbReference type="SUPFAM" id="SSF51120">
    <property type="entry name" value="beta-Roll"/>
    <property type="match status" value="1"/>
</dbReference>
<evidence type="ECO:0000256" key="2">
    <source>
        <dbReference type="SAM" id="MobiDB-lite"/>
    </source>
</evidence>